<gene>
    <name evidence="2" type="ORF">IFO71_12705</name>
</gene>
<dbReference type="EMBL" id="JACYTR010000026">
    <property type="protein sequence ID" value="MBD8526597.1"/>
    <property type="molecule type" value="Genomic_DNA"/>
</dbReference>
<evidence type="ECO:0000256" key="1">
    <source>
        <dbReference type="SAM" id="MobiDB-lite"/>
    </source>
</evidence>
<name>A0AAW3ZPQ6_9GAMM</name>
<feature type="region of interest" description="Disordered" evidence="1">
    <location>
        <begin position="61"/>
        <end position="84"/>
    </location>
</feature>
<organism evidence="2 3">
    <name type="scientific">Pseudomarimonas arenosa</name>
    <dbReference type="NCBI Taxonomy" id="2774145"/>
    <lineage>
        <taxon>Bacteria</taxon>
        <taxon>Pseudomonadati</taxon>
        <taxon>Pseudomonadota</taxon>
        <taxon>Gammaproteobacteria</taxon>
        <taxon>Lysobacterales</taxon>
        <taxon>Lysobacteraceae</taxon>
        <taxon>Pseudomarimonas</taxon>
    </lineage>
</organism>
<evidence type="ECO:0000313" key="3">
    <source>
        <dbReference type="Proteomes" id="UP000613768"/>
    </source>
</evidence>
<dbReference type="Gene3D" id="1.10.3680.10">
    <property type="entry name" value="TerB-like"/>
    <property type="match status" value="1"/>
</dbReference>
<protein>
    <submittedName>
        <fullName evidence="2">DUF533 domain-containing protein</fullName>
    </submittedName>
</protein>
<evidence type="ECO:0000313" key="2">
    <source>
        <dbReference type="EMBL" id="MBD8526597.1"/>
    </source>
</evidence>
<dbReference type="Proteomes" id="UP000613768">
    <property type="component" value="Unassembled WGS sequence"/>
</dbReference>
<accession>A0AAW3ZPQ6</accession>
<comment type="caution">
    <text evidence="2">The sequence shown here is derived from an EMBL/GenBank/DDBJ whole genome shotgun (WGS) entry which is preliminary data.</text>
</comment>
<feature type="compositionally biased region" description="Low complexity" evidence="1">
    <location>
        <begin position="61"/>
        <end position="72"/>
    </location>
</feature>
<dbReference type="RefSeq" id="WP_192030018.1">
    <property type="nucleotide sequence ID" value="NZ_JACYTR010000026.1"/>
</dbReference>
<dbReference type="CDD" id="cd07178">
    <property type="entry name" value="terB_like_YebE"/>
    <property type="match status" value="1"/>
</dbReference>
<proteinExistence type="predicted"/>
<reference evidence="2 3" key="1">
    <citation type="submission" date="2020-09" db="EMBL/GenBank/DDBJ databases">
        <title>Pseudoxanthomonas sp. CAU 1598 isolated from sand of Yaerae Beach.</title>
        <authorList>
            <person name="Kim W."/>
        </authorList>
    </citation>
    <scope>NUCLEOTIDE SEQUENCE [LARGE SCALE GENOMIC DNA]</scope>
    <source>
        <strain evidence="2 3">CAU 1598</strain>
    </source>
</reference>
<sequence>MFNAERMLGQMLSGALGGAMGGGSRRRRGGSMLSGAAKAQIGVGLLGVAMAAWEHYKQSDAPAARAEPGNAASTTAGIAAVPPPPPPPMPEMTRAAPMMDVRQQQAALLIRAMVAAAAADGEIDADERAGIIDRARVLGDEPEALAFLEAEMRHPLRISELAAQAPSSLRQDVYAAAILAIEVDSEHEKRWLADLASALKIEQSERAAIHQQLGLSA</sequence>
<dbReference type="SUPFAM" id="SSF158682">
    <property type="entry name" value="TerB-like"/>
    <property type="match status" value="1"/>
</dbReference>
<dbReference type="InterPro" id="IPR029024">
    <property type="entry name" value="TerB-like"/>
</dbReference>
<dbReference type="InterPro" id="IPR007486">
    <property type="entry name" value="YebE"/>
</dbReference>
<dbReference type="Pfam" id="PF04391">
    <property type="entry name" value="DUF533"/>
    <property type="match status" value="1"/>
</dbReference>
<keyword evidence="3" id="KW-1185">Reference proteome</keyword>
<dbReference type="AlphaFoldDB" id="A0AAW3ZPQ6"/>